<dbReference type="EMBL" id="BTGU01000001">
    <property type="protein sequence ID" value="GMN26535.1"/>
    <property type="molecule type" value="Genomic_DNA"/>
</dbReference>
<dbReference type="Gene3D" id="1.25.40.10">
    <property type="entry name" value="Tetratricopeptide repeat domain"/>
    <property type="match status" value="4"/>
</dbReference>
<evidence type="ECO:0000256" key="3">
    <source>
        <dbReference type="PROSITE-ProRule" id="PRU00708"/>
    </source>
</evidence>
<comment type="caution">
    <text evidence="5">The sequence shown here is derived from an EMBL/GenBank/DDBJ whole genome shotgun (WGS) entry which is preliminary data.</text>
</comment>
<keyword evidence="4" id="KW-0812">Transmembrane</keyword>
<gene>
    <name evidence="5" type="ORF">TIFTF001_001339</name>
</gene>
<keyword evidence="6" id="KW-1185">Reference proteome</keyword>
<dbReference type="InterPro" id="IPR002885">
    <property type="entry name" value="PPR_rpt"/>
</dbReference>
<dbReference type="Pfam" id="PF13041">
    <property type="entry name" value="PPR_2"/>
    <property type="match status" value="3"/>
</dbReference>
<sequence>MRRGEAYPCPSRSIAILRCLSKLSPDHLALCLNKCLKGKALRPGKQVHAVLLGSGIDTNVLSLSSKLVGMYASCGDMTSAGSVFEKIQKPNVFAWNWMVFASAFNGDCEEAIGYFSLMQEMGVCGNKHTFSIVLKACLGLMDVKKGKKVHGMVIKLGFANDSSVGNTLIDMYCKCGNVRYARKVFDRMPERDIACWTSMICGYFSLSGAALALGLFERMRLEGLEPNDFTWNAMIVGFARCGDTNKAFALMSRMRREGYVPDLVTWNAIISGFAQSQHAVEALEMFRDMLVSGTKPNQVTITVLLPICGSTSSIQIGRQIHGLIYRMGLEINSFVASALVDMYSKCGDMKNARTVFDRVRVKNVVLWNAMIGCYGKHGMVDSSLQLFGRMQEEGIQANGVTFVSVLSACSHSGLVERGLEIFRSMKETYGVEASKEHYACLVDLLCRSGKMGEAYEVVKGMPVEITESSAGAFFNGCKVHGRRDLAKVMAEDILRMELKRPGGFVTLSNIYAVYGDWEEVQTIRKVMKEKKVHKSPGFSWLEKRD</sequence>
<name>A0AA87Z8D8_FICCA</name>
<dbReference type="GO" id="GO:0005737">
    <property type="term" value="C:cytoplasm"/>
    <property type="evidence" value="ECO:0007669"/>
    <property type="project" value="UniProtKB-ARBA"/>
</dbReference>
<feature type="repeat" description="PPR" evidence="3">
    <location>
        <begin position="363"/>
        <end position="397"/>
    </location>
</feature>
<comment type="similarity">
    <text evidence="2">Belongs to the PPR family. PCMP-E subfamily.</text>
</comment>
<dbReference type="FunFam" id="1.25.40.10:FF:000344">
    <property type="entry name" value="Pentatricopeptide repeat-containing protein"/>
    <property type="match status" value="1"/>
</dbReference>
<keyword evidence="4" id="KW-0472">Membrane</keyword>
<reference evidence="5" key="1">
    <citation type="submission" date="2023-07" db="EMBL/GenBank/DDBJ databases">
        <title>draft genome sequence of fig (Ficus carica).</title>
        <authorList>
            <person name="Takahashi T."/>
            <person name="Nishimura K."/>
        </authorList>
    </citation>
    <scope>NUCLEOTIDE SEQUENCE</scope>
</reference>
<dbReference type="InterPro" id="IPR046960">
    <property type="entry name" value="PPR_At4g14850-like_plant"/>
</dbReference>
<evidence type="ECO:0000256" key="1">
    <source>
        <dbReference type="ARBA" id="ARBA00022737"/>
    </source>
</evidence>
<dbReference type="Proteomes" id="UP001187192">
    <property type="component" value="Unassembled WGS sequence"/>
</dbReference>
<organism evidence="5 6">
    <name type="scientific">Ficus carica</name>
    <name type="common">Common fig</name>
    <dbReference type="NCBI Taxonomy" id="3494"/>
    <lineage>
        <taxon>Eukaryota</taxon>
        <taxon>Viridiplantae</taxon>
        <taxon>Streptophyta</taxon>
        <taxon>Embryophyta</taxon>
        <taxon>Tracheophyta</taxon>
        <taxon>Spermatophyta</taxon>
        <taxon>Magnoliopsida</taxon>
        <taxon>eudicotyledons</taxon>
        <taxon>Gunneridae</taxon>
        <taxon>Pentapetalae</taxon>
        <taxon>rosids</taxon>
        <taxon>fabids</taxon>
        <taxon>Rosales</taxon>
        <taxon>Moraceae</taxon>
        <taxon>Ficeae</taxon>
        <taxon>Ficus</taxon>
    </lineage>
</organism>
<feature type="repeat" description="PPR" evidence="3">
    <location>
        <begin position="262"/>
        <end position="296"/>
    </location>
</feature>
<protein>
    <recommendedName>
        <fullName evidence="7">Pentatricopeptide repeat-containing protein</fullName>
    </recommendedName>
</protein>
<feature type="repeat" description="PPR" evidence="3">
    <location>
        <begin position="227"/>
        <end position="261"/>
    </location>
</feature>
<dbReference type="FunFam" id="1.25.40.10:FF:000797">
    <property type="entry name" value="Pentatricopeptide repeat-containing protein chloroplastic"/>
    <property type="match status" value="1"/>
</dbReference>
<dbReference type="Pfam" id="PF01535">
    <property type="entry name" value="PPR"/>
    <property type="match status" value="2"/>
</dbReference>
<dbReference type="PANTHER" id="PTHR47926">
    <property type="entry name" value="PENTATRICOPEPTIDE REPEAT-CONTAINING PROTEIN"/>
    <property type="match status" value="1"/>
</dbReference>
<dbReference type="GO" id="GO:0009451">
    <property type="term" value="P:RNA modification"/>
    <property type="evidence" value="ECO:0007669"/>
    <property type="project" value="InterPro"/>
</dbReference>
<dbReference type="Pfam" id="PF20431">
    <property type="entry name" value="E_motif"/>
    <property type="match status" value="1"/>
</dbReference>
<dbReference type="NCBIfam" id="TIGR00756">
    <property type="entry name" value="PPR"/>
    <property type="match status" value="5"/>
</dbReference>
<evidence type="ECO:0000256" key="2">
    <source>
        <dbReference type="ARBA" id="ARBA00061659"/>
    </source>
</evidence>
<keyword evidence="4" id="KW-1133">Transmembrane helix</keyword>
<dbReference type="InterPro" id="IPR046848">
    <property type="entry name" value="E_motif"/>
</dbReference>
<feature type="repeat" description="PPR" evidence="3">
    <location>
        <begin position="161"/>
        <end position="195"/>
    </location>
</feature>
<feature type="transmembrane region" description="Helical" evidence="4">
    <location>
        <begin position="193"/>
        <end position="216"/>
    </location>
</feature>
<evidence type="ECO:0000313" key="6">
    <source>
        <dbReference type="Proteomes" id="UP001187192"/>
    </source>
</evidence>
<dbReference type="PANTHER" id="PTHR47926:SF453">
    <property type="entry name" value="PENTATRICOPEPTIDE REPEAT (PPR) SUPERFAMILY PROTEIN"/>
    <property type="match status" value="1"/>
</dbReference>
<dbReference type="AlphaFoldDB" id="A0AA87Z8D8"/>
<dbReference type="GO" id="GO:0003723">
    <property type="term" value="F:RNA binding"/>
    <property type="evidence" value="ECO:0007669"/>
    <property type="project" value="InterPro"/>
</dbReference>
<dbReference type="FunFam" id="1.25.40.10:FF:000682">
    <property type="entry name" value="Pentatricopeptide repeat-containing protein At3g16610"/>
    <property type="match status" value="1"/>
</dbReference>
<dbReference type="InterPro" id="IPR011990">
    <property type="entry name" value="TPR-like_helical_dom_sf"/>
</dbReference>
<evidence type="ECO:0000256" key="4">
    <source>
        <dbReference type="SAM" id="Phobius"/>
    </source>
</evidence>
<dbReference type="Pfam" id="PF12854">
    <property type="entry name" value="PPR_1"/>
    <property type="match status" value="1"/>
</dbReference>
<accession>A0AA87Z8D8</accession>
<feature type="repeat" description="PPR" evidence="3">
    <location>
        <begin position="398"/>
        <end position="428"/>
    </location>
</feature>
<dbReference type="PROSITE" id="PS51375">
    <property type="entry name" value="PPR"/>
    <property type="match status" value="5"/>
</dbReference>
<evidence type="ECO:0000313" key="5">
    <source>
        <dbReference type="EMBL" id="GMN26535.1"/>
    </source>
</evidence>
<proteinExistence type="inferred from homology"/>
<keyword evidence="1" id="KW-0677">Repeat</keyword>
<evidence type="ECO:0008006" key="7">
    <source>
        <dbReference type="Google" id="ProtNLM"/>
    </source>
</evidence>